<dbReference type="Pfam" id="PF01032">
    <property type="entry name" value="FecCD"/>
    <property type="match status" value="1"/>
</dbReference>
<proteinExistence type="inferred from homology"/>
<feature type="transmembrane region" description="Helical" evidence="10">
    <location>
        <begin position="178"/>
        <end position="196"/>
    </location>
</feature>
<dbReference type="AlphaFoldDB" id="A0A1H9RR97"/>
<feature type="transmembrane region" description="Helical" evidence="10">
    <location>
        <begin position="226"/>
        <end position="254"/>
    </location>
</feature>
<evidence type="ECO:0000256" key="9">
    <source>
        <dbReference type="ARBA" id="ARBA00023136"/>
    </source>
</evidence>
<evidence type="ECO:0000256" key="6">
    <source>
        <dbReference type="ARBA" id="ARBA00022692"/>
    </source>
</evidence>
<keyword evidence="4" id="KW-1003">Cell membrane</keyword>
<dbReference type="PANTHER" id="PTHR30472:SF19">
    <property type="entry name" value="PETROBACTIN IMPORT SYSTEM PERMEASE PROTEIN YCLO"/>
    <property type="match status" value="1"/>
</dbReference>
<dbReference type="Proteomes" id="UP000198948">
    <property type="component" value="Unassembled WGS sequence"/>
</dbReference>
<feature type="transmembrane region" description="Helical" evidence="10">
    <location>
        <begin position="104"/>
        <end position="125"/>
    </location>
</feature>
<feature type="transmembrane region" description="Helical" evidence="10">
    <location>
        <begin position="70"/>
        <end position="92"/>
    </location>
</feature>
<evidence type="ECO:0000256" key="10">
    <source>
        <dbReference type="SAM" id="Phobius"/>
    </source>
</evidence>
<sequence length="320" mass="35549">MSNQKYTRKFIVLTVLLLGLIAAYLTIESNGNWAFILPLRGKKLAAFLLVGMTSAISAISFQTLTQNRILTPSILGLDSLYVLFQTSILFLFGSGHQLVVNRELNFLISVVLMMLASLFLYAVMFKKRGHHLYFLLLVGMVMGTFFRSMATFMQVLIDPNEFDHLQSKLFASFNNIDTSLLVISCVICFVTLLFILPELKYLNVLSLGRDQAINLGVDVSKVTIKLLLMIAVFTAIATALVGPLLFLGFLVANIAYQVFQTYRHGILFIGASLIGMIALVGGNLIVEKVFHLETTLSVVLEFVGGIYFIILLLKERKGEA</sequence>
<keyword evidence="8" id="KW-0408">Iron</keyword>
<evidence type="ECO:0000256" key="5">
    <source>
        <dbReference type="ARBA" id="ARBA00022496"/>
    </source>
</evidence>
<dbReference type="FunFam" id="1.10.3470.10:FF:000004">
    <property type="entry name" value="Iron compound ABC transporter, permease"/>
    <property type="match status" value="1"/>
</dbReference>
<dbReference type="OrthoDB" id="9796260at2"/>
<organism evidence="11 12">
    <name type="scientific">Isobaculum melis</name>
    <dbReference type="NCBI Taxonomy" id="142588"/>
    <lineage>
        <taxon>Bacteria</taxon>
        <taxon>Bacillati</taxon>
        <taxon>Bacillota</taxon>
        <taxon>Bacilli</taxon>
        <taxon>Lactobacillales</taxon>
        <taxon>Carnobacteriaceae</taxon>
        <taxon>Isobaculum</taxon>
    </lineage>
</organism>
<feature type="transmembrane region" description="Helical" evidence="10">
    <location>
        <begin position="45"/>
        <end position="64"/>
    </location>
</feature>
<feature type="transmembrane region" description="Helical" evidence="10">
    <location>
        <begin position="6"/>
        <end position="25"/>
    </location>
</feature>
<keyword evidence="3" id="KW-0813">Transport</keyword>
<evidence type="ECO:0000313" key="11">
    <source>
        <dbReference type="EMBL" id="SER75177.1"/>
    </source>
</evidence>
<dbReference type="InterPro" id="IPR037294">
    <property type="entry name" value="ABC_BtuC-like"/>
</dbReference>
<evidence type="ECO:0000256" key="1">
    <source>
        <dbReference type="ARBA" id="ARBA00004651"/>
    </source>
</evidence>
<dbReference type="GO" id="GO:0005886">
    <property type="term" value="C:plasma membrane"/>
    <property type="evidence" value="ECO:0007669"/>
    <property type="project" value="UniProtKB-SubCell"/>
</dbReference>
<dbReference type="CDD" id="cd06550">
    <property type="entry name" value="TM_ABC_iron-siderophores_like"/>
    <property type="match status" value="1"/>
</dbReference>
<protein>
    <submittedName>
        <fullName evidence="11">Iron complex transport system permease protein</fullName>
    </submittedName>
</protein>
<dbReference type="SUPFAM" id="SSF81345">
    <property type="entry name" value="ABC transporter involved in vitamin B12 uptake, BtuC"/>
    <property type="match status" value="1"/>
</dbReference>
<dbReference type="EMBL" id="FOHA01000005">
    <property type="protein sequence ID" value="SER75177.1"/>
    <property type="molecule type" value="Genomic_DNA"/>
</dbReference>
<keyword evidence="5" id="KW-0406">Ion transport</keyword>
<reference evidence="11 12" key="1">
    <citation type="submission" date="2016-10" db="EMBL/GenBank/DDBJ databases">
        <authorList>
            <person name="de Groot N.N."/>
        </authorList>
    </citation>
    <scope>NUCLEOTIDE SEQUENCE [LARGE SCALE GENOMIC DNA]</scope>
    <source>
        <strain evidence="11 12">DSM 13760</strain>
    </source>
</reference>
<evidence type="ECO:0000256" key="8">
    <source>
        <dbReference type="ARBA" id="ARBA00023004"/>
    </source>
</evidence>
<feature type="transmembrane region" description="Helical" evidence="10">
    <location>
        <begin position="266"/>
        <end position="286"/>
    </location>
</feature>
<evidence type="ECO:0000313" key="12">
    <source>
        <dbReference type="Proteomes" id="UP000198948"/>
    </source>
</evidence>
<keyword evidence="7 10" id="KW-1133">Transmembrane helix</keyword>
<comment type="similarity">
    <text evidence="2">Belongs to the binding-protein-dependent transport system permease family. FecCD subfamily.</text>
</comment>
<name>A0A1H9RR97_9LACT</name>
<dbReference type="GO" id="GO:0033214">
    <property type="term" value="P:siderophore-iron import into cell"/>
    <property type="evidence" value="ECO:0007669"/>
    <property type="project" value="TreeGrafter"/>
</dbReference>
<keyword evidence="6 10" id="KW-0812">Transmembrane</keyword>
<dbReference type="STRING" id="142588.SAMN04488559_10513"/>
<accession>A0A1H9RR97</accession>
<dbReference type="RefSeq" id="WP_092651053.1">
    <property type="nucleotide sequence ID" value="NZ_FOHA01000005.1"/>
</dbReference>
<dbReference type="Gene3D" id="1.10.3470.10">
    <property type="entry name" value="ABC transporter involved in vitamin B12 uptake, BtuC"/>
    <property type="match status" value="1"/>
</dbReference>
<gene>
    <name evidence="11" type="ORF">SAMN04488559_10513</name>
</gene>
<evidence type="ECO:0000256" key="2">
    <source>
        <dbReference type="ARBA" id="ARBA00007935"/>
    </source>
</evidence>
<keyword evidence="5" id="KW-0410">Iron transport</keyword>
<evidence type="ECO:0000256" key="4">
    <source>
        <dbReference type="ARBA" id="ARBA00022475"/>
    </source>
</evidence>
<feature type="transmembrane region" description="Helical" evidence="10">
    <location>
        <begin position="131"/>
        <end position="157"/>
    </location>
</feature>
<dbReference type="GO" id="GO:0022857">
    <property type="term" value="F:transmembrane transporter activity"/>
    <property type="evidence" value="ECO:0007669"/>
    <property type="project" value="InterPro"/>
</dbReference>
<feature type="transmembrane region" description="Helical" evidence="10">
    <location>
        <begin position="292"/>
        <end position="313"/>
    </location>
</feature>
<dbReference type="InterPro" id="IPR000522">
    <property type="entry name" value="ABC_transptr_permease_BtuC"/>
</dbReference>
<keyword evidence="9 10" id="KW-0472">Membrane</keyword>
<keyword evidence="12" id="KW-1185">Reference proteome</keyword>
<evidence type="ECO:0000256" key="3">
    <source>
        <dbReference type="ARBA" id="ARBA00022448"/>
    </source>
</evidence>
<evidence type="ECO:0000256" key="7">
    <source>
        <dbReference type="ARBA" id="ARBA00022989"/>
    </source>
</evidence>
<dbReference type="PANTHER" id="PTHR30472">
    <property type="entry name" value="FERRIC ENTEROBACTIN TRANSPORT SYSTEM PERMEASE PROTEIN"/>
    <property type="match status" value="1"/>
</dbReference>
<comment type="subcellular location">
    <subcellularLocation>
        <location evidence="1">Cell membrane</location>
        <topology evidence="1">Multi-pass membrane protein</topology>
    </subcellularLocation>
</comment>